<evidence type="ECO:0000313" key="3">
    <source>
        <dbReference type="Proteomes" id="UP000287651"/>
    </source>
</evidence>
<dbReference type="AlphaFoldDB" id="A0A426YFR9"/>
<comment type="caution">
    <text evidence="2">The sequence shown here is derived from an EMBL/GenBank/DDBJ whole genome shotgun (WGS) entry which is preliminary data.</text>
</comment>
<dbReference type="EMBL" id="AMZH03012681">
    <property type="protein sequence ID" value="RRT50594.1"/>
    <property type="molecule type" value="Genomic_DNA"/>
</dbReference>
<sequence>MVRTGPPTDRYVDHPLPRDTFDWSLLAWLQRGEEKRKRKRENLKSRPTPPSLNDPNPLPPSLVERCR</sequence>
<proteinExistence type="predicted"/>
<gene>
    <name evidence="2" type="ORF">B296_00015356</name>
</gene>
<organism evidence="2 3">
    <name type="scientific">Ensete ventricosum</name>
    <name type="common">Abyssinian banana</name>
    <name type="synonym">Musa ensete</name>
    <dbReference type="NCBI Taxonomy" id="4639"/>
    <lineage>
        <taxon>Eukaryota</taxon>
        <taxon>Viridiplantae</taxon>
        <taxon>Streptophyta</taxon>
        <taxon>Embryophyta</taxon>
        <taxon>Tracheophyta</taxon>
        <taxon>Spermatophyta</taxon>
        <taxon>Magnoliopsida</taxon>
        <taxon>Liliopsida</taxon>
        <taxon>Zingiberales</taxon>
        <taxon>Musaceae</taxon>
        <taxon>Ensete</taxon>
    </lineage>
</organism>
<accession>A0A426YFR9</accession>
<evidence type="ECO:0000313" key="2">
    <source>
        <dbReference type="EMBL" id="RRT50594.1"/>
    </source>
</evidence>
<feature type="region of interest" description="Disordered" evidence="1">
    <location>
        <begin position="34"/>
        <end position="67"/>
    </location>
</feature>
<evidence type="ECO:0000256" key="1">
    <source>
        <dbReference type="SAM" id="MobiDB-lite"/>
    </source>
</evidence>
<reference evidence="2 3" key="1">
    <citation type="journal article" date="2014" name="Agronomy (Basel)">
        <title>A Draft Genome Sequence for Ensete ventricosum, the Drought-Tolerant Tree Against Hunger.</title>
        <authorList>
            <person name="Harrison J."/>
            <person name="Moore K.A."/>
            <person name="Paszkiewicz K."/>
            <person name="Jones T."/>
            <person name="Grant M."/>
            <person name="Ambacheew D."/>
            <person name="Muzemil S."/>
            <person name="Studholme D.J."/>
        </authorList>
    </citation>
    <scope>NUCLEOTIDE SEQUENCE [LARGE SCALE GENOMIC DNA]</scope>
</reference>
<name>A0A426YFR9_ENSVE</name>
<protein>
    <submittedName>
        <fullName evidence="2">Uncharacterized protein</fullName>
    </submittedName>
</protein>
<dbReference type="Proteomes" id="UP000287651">
    <property type="component" value="Unassembled WGS sequence"/>
</dbReference>
<feature type="compositionally biased region" description="Pro residues" evidence="1">
    <location>
        <begin position="47"/>
        <end position="60"/>
    </location>
</feature>